<feature type="compositionally biased region" description="Pro residues" evidence="5">
    <location>
        <begin position="128"/>
        <end position="145"/>
    </location>
</feature>
<dbReference type="SUPFAM" id="SSF74653">
    <property type="entry name" value="TolA/TonB C-terminal domain"/>
    <property type="match status" value="1"/>
</dbReference>
<evidence type="ECO:0000313" key="7">
    <source>
        <dbReference type="EMBL" id="MBB6508145.1"/>
    </source>
</evidence>
<protein>
    <submittedName>
        <fullName evidence="7">Protein TonB</fullName>
    </submittedName>
</protein>
<evidence type="ECO:0000256" key="5">
    <source>
        <dbReference type="SAM" id="MobiDB-lite"/>
    </source>
</evidence>
<dbReference type="NCBIfam" id="TIGR01352">
    <property type="entry name" value="tonB_Cterm"/>
    <property type="match status" value="1"/>
</dbReference>
<reference evidence="7 8" key="1">
    <citation type="submission" date="2020-08" db="EMBL/GenBank/DDBJ databases">
        <title>The Agave Microbiome: Exploring the role of microbial communities in plant adaptations to desert environments.</title>
        <authorList>
            <person name="Partida-Martinez L.P."/>
        </authorList>
    </citation>
    <scope>NUCLEOTIDE SEQUENCE [LARGE SCALE GENOMIC DNA]</scope>
    <source>
        <strain evidence="7 8">AS3.12</strain>
    </source>
</reference>
<keyword evidence="3" id="KW-1133">Transmembrane helix</keyword>
<evidence type="ECO:0000256" key="1">
    <source>
        <dbReference type="ARBA" id="ARBA00004167"/>
    </source>
</evidence>
<gene>
    <name evidence="7" type="ORF">F4695_001477</name>
</gene>
<feature type="compositionally biased region" description="Pro residues" evidence="5">
    <location>
        <begin position="99"/>
        <end position="108"/>
    </location>
</feature>
<sequence>MSLAMQRRGYASRIGEIALWGSAAILVLTVHIAAAALLMRQEPEEFADNGPQAAIMIELAPEPEAAIPEEEQIATDTEDRQLVETQQTEPVEEVDPIEEPPPVEPPPEVAEETPEPPPEPVIETPLPEETPPPPEIVETSPPEPVDPIEQKVTAALENVEVPLPVTRPPPPKPVQKVEKPRRQPQAQKEKAQAKVQAKPSERTAAAQTSSGSVASSMSPSTWMTRVRTKIARNARRCPSNQKGIVTISFNFDSDGNIGRVSVARSSGDTRIDDYVVSAVRRASPVPIAPAGVASLVTQSVECK</sequence>
<keyword evidence="4" id="KW-0472">Membrane</keyword>
<dbReference type="Pfam" id="PF13103">
    <property type="entry name" value="TonB_2"/>
    <property type="match status" value="1"/>
</dbReference>
<feature type="region of interest" description="Disordered" evidence="5">
    <location>
        <begin position="68"/>
        <end position="221"/>
    </location>
</feature>
<dbReference type="PRINTS" id="PR01217">
    <property type="entry name" value="PRICHEXTENSN"/>
</dbReference>
<keyword evidence="2" id="KW-0812">Transmembrane</keyword>
<evidence type="ECO:0000256" key="4">
    <source>
        <dbReference type="ARBA" id="ARBA00023136"/>
    </source>
</evidence>
<comment type="caution">
    <text evidence="7">The sequence shown here is derived from an EMBL/GenBank/DDBJ whole genome shotgun (WGS) entry which is preliminary data.</text>
</comment>
<proteinExistence type="predicted"/>
<name>A0A7X0MSE5_9HYPH</name>
<dbReference type="PROSITE" id="PS52015">
    <property type="entry name" value="TONB_CTD"/>
    <property type="match status" value="1"/>
</dbReference>
<dbReference type="RefSeq" id="WP_184654280.1">
    <property type="nucleotide sequence ID" value="NZ_JACHBU010000002.1"/>
</dbReference>
<dbReference type="EMBL" id="JACHBU010000002">
    <property type="protein sequence ID" value="MBB6508145.1"/>
    <property type="molecule type" value="Genomic_DNA"/>
</dbReference>
<evidence type="ECO:0000256" key="3">
    <source>
        <dbReference type="ARBA" id="ARBA00022989"/>
    </source>
</evidence>
<feature type="domain" description="TonB C-terminal" evidence="6">
    <location>
        <begin position="217"/>
        <end position="303"/>
    </location>
</feature>
<dbReference type="GO" id="GO:0055085">
    <property type="term" value="P:transmembrane transport"/>
    <property type="evidence" value="ECO:0007669"/>
    <property type="project" value="InterPro"/>
</dbReference>
<dbReference type="Gene3D" id="3.30.1150.10">
    <property type="match status" value="1"/>
</dbReference>
<organism evidence="7 8">
    <name type="scientific">Rhizobium soli</name>
    <dbReference type="NCBI Taxonomy" id="424798"/>
    <lineage>
        <taxon>Bacteria</taxon>
        <taxon>Pseudomonadati</taxon>
        <taxon>Pseudomonadota</taxon>
        <taxon>Alphaproteobacteria</taxon>
        <taxon>Hyphomicrobiales</taxon>
        <taxon>Rhizobiaceae</taxon>
        <taxon>Rhizobium/Agrobacterium group</taxon>
        <taxon>Rhizobium</taxon>
    </lineage>
</organism>
<dbReference type="GO" id="GO:0016020">
    <property type="term" value="C:membrane"/>
    <property type="evidence" value="ECO:0007669"/>
    <property type="project" value="UniProtKB-SubCell"/>
</dbReference>
<feature type="compositionally biased region" description="Low complexity" evidence="5">
    <location>
        <begin position="193"/>
        <end position="221"/>
    </location>
</feature>
<dbReference type="AlphaFoldDB" id="A0A7X0MSE5"/>
<feature type="compositionally biased region" description="Basic and acidic residues" evidence="5">
    <location>
        <begin position="175"/>
        <end position="192"/>
    </location>
</feature>
<comment type="subcellular location">
    <subcellularLocation>
        <location evidence="1">Membrane</location>
        <topology evidence="1">Single-pass membrane protein</topology>
    </subcellularLocation>
</comment>
<evidence type="ECO:0000256" key="2">
    <source>
        <dbReference type="ARBA" id="ARBA00022692"/>
    </source>
</evidence>
<accession>A0A7X0MSE5</accession>
<evidence type="ECO:0000313" key="8">
    <source>
        <dbReference type="Proteomes" id="UP000585437"/>
    </source>
</evidence>
<dbReference type="InterPro" id="IPR006260">
    <property type="entry name" value="TonB/TolA_C"/>
</dbReference>
<keyword evidence="8" id="KW-1185">Reference proteome</keyword>
<evidence type="ECO:0000259" key="6">
    <source>
        <dbReference type="PROSITE" id="PS52015"/>
    </source>
</evidence>
<dbReference type="Proteomes" id="UP000585437">
    <property type="component" value="Unassembled WGS sequence"/>
</dbReference>
<dbReference type="InterPro" id="IPR037682">
    <property type="entry name" value="TonB_C"/>
</dbReference>